<dbReference type="GO" id="GO:0051959">
    <property type="term" value="F:dynein light intermediate chain binding"/>
    <property type="evidence" value="ECO:0007669"/>
    <property type="project" value="TreeGrafter"/>
</dbReference>
<dbReference type="InterPro" id="IPR008636">
    <property type="entry name" value="Hook_C"/>
</dbReference>
<dbReference type="Pfam" id="PF05622">
    <property type="entry name" value="HOOK"/>
    <property type="match status" value="1"/>
</dbReference>
<feature type="domain" description="Hook C-terminal" evidence="8">
    <location>
        <begin position="152"/>
        <end position="490"/>
    </location>
</feature>
<organism evidence="10 11">
    <name type="scientific">Chelydra serpentina</name>
    <name type="common">Snapping turtle</name>
    <name type="synonym">Testudo serpentina</name>
    <dbReference type="NCBI Taxonomy" id="8475"/>
    <lineage>
        <taxon>Eukaryota</taxon>
        <taxon>Metazoa</taxon>
        <taxon>Chordata</taxon>
        <taxon>Craniata</taxon>
        <taxon>Vertebrata</taxon>
        <taxon>Euteleostomi</taxon>
        <taxon>Archelosauria</taxon>
        <taxon>Testudinata</taxon>
        <taxon>Testudines</taxon>
        <taxon>Cryptodira</taxon>
        <taxon>Durocryptodira</taxon>
        <taxon>Americhelydia</taxon>
        <taxon>Chelydroidea</taxon>
        <taxon>Chelydridae</taxon>
        <taxon>Chelydra</taxon>
    </lineage>
</organism>
<dbReference type="Proteomes" id="UP000694403">
    <property type="component" value="Unplaced"/>
</dbReference>
<dbReference type="GO" id="GO:0008017">
    <property type="term" value="F:microtubule binding"/>
    <property type="evidence" value="ECO:0007669"/>
    <property type="project" value="InterPro"/>
</dbReference>
<evidence type="ECO:0000256" key="5">
    <source>
        <dbReference type="ARBA" id="ARBA00023054"/>
    </source>
</evidence>
<proteinExistence type="inferred from homology"/>
<evidence type="ECO:0000259" key="8">
    <source>
        <dbReference type="Pfam" id="PF05622"/>
    </source>
</evidence>
<dbReference type="GO" id="GO:0005813">
    <property type="term" value="C:centrosome"/>
    <property type="evidence" value="ECO:0007669"/>
    <property type="project" value="TreeGrafter"/>
</dbReference>
<accession>A0A8C3RYM1</accession>
<evidence type="ECO:0000256" key="1">
    <source>
        <dbReference type="ARBA" id="ARBA00004245"/>
    </source>
</evidence>
<keyword evidence="4" id="KW-0493">Microtubule</keyword>
<protein>
    <submittedName>
        <fullName evidence="10">Hook microtubule tethering protein 2</fullName>
    </submittedName>
</protein>
<feature type="domain" description="HOOK N-terminal" evidence="9">
    <location>
        <begin position="27"/>
        <end position="112"/>
    </location>
</feature>
<evidence type="ECO:0000313" key="11">
    <source>
        <dbReference type="Proteomes" id="UP000694403"/>
    </source>
</evidence>
<evidence type="ECO:0000259" key="9">
    <source>
        <dbReference type="Pfam" id="PF19047"/>
    </source>
</evidence>
<evidence type="ECO:0000256" key="6">
    <source>
        <dbReference type="ARBA" id="ARBA00023212"/>
    </source>
</evidence>
<dbReference type="PANTHER" id="PTHR18947:SF37">
    <property type="entry name" value="PROTEIN HOOK HOMOLOG 2"/>
    <property type="match status" value="1"/>
</dbReference>
<evidence type="ECO:0000256" key="4">
    <source>
        <dbReference type="ARBA" id="ARBA00022701"/>
    </source>
</evidence>
<dbReference type="GO" id="GO:0031122">
    <property type="term" value="P:cytoplasmic microtubule organization"/>
    <property type="evidence" value="ECO:0007669"/>
    <property type="project" value="InterPro"/>
</dbReference>
<dbReference type="AlphaFoldDB" id="A0A8C3RYM1"/>
<name>A0A8C3RYM1_CHESE</name>
<evidence type="ECO:0000313" key="10">
    <source>
        <dbReference type="Ensembl" id="ENSCSRP00000004986.1"/>
    </source>
</evidence>
<feature type="coiled-coil region" evidence="7">
    <location>
        <begin position="427"/>
        <end position="482"/>
    </location>
</feature>
<dbReference type="FunFam" id="1.10.418.10:FF:000024">
    <property type="entry name" value="Hook homolog 3 (Drosophila)"/>
    <property type="match status" value="1"/>
</dbReference>
<reference evidence="10" key="2">
    <citation type="submission" date="2025-09" db="UniProtKB">
        <authorList>
            <consortium name="Ensembl"/>
        </authorList>
    </citation>
    <scope>IDENTIFICATION</scope>
</reference>
<feature type="coiled-coil region" evidence="7">
    <location>
        <begin position="154"/>
        <end position="188"/>
    </location>
</feature>
<keyword evidence="6" id="KW-0206">Cytoskeleton</keyword>
<dbReference type="Ensembl" id="ENSCSRT00000005146.1">
    <property type="protein sequence ID" value="ENSCSRP00000004986.1"/>
    <property type="gene ID" value="ENSCSRG00000003744.1"/>
</dbReference>
<dbReference type="GO" id="GO:0005874">
    <property type="term" value="C:microtubule"/>
    <property type="evidence" value="ECO:0007669"/>
    <property type="project" value="UniProtKB-KW"/>
</dbReference>
<dbReference type="Gene3D" id="1.10.418.10">
    <property type="entry name" value="Calponin-like domain"/>
    <property type="match status" value="1"/>
</dbReference>
<evidence type="ECO:0000256" key="7">
    <source>
        <dbReference type="SAM" id="Coils"/>
    </source>
</evidence>
<dbReference type="InterPro" id="IPR043936">
    <property type="entry name" value="HOOK_N"/>
</dbReference>
<dbReference type="GO" id="GO:0005737">
    <property type="term" value="C:cytoplasm"/>
    <property type="evidence" value="ECO:0007669"/>
    <property type="project" value="TreeGrafter"/>
</dbReference>
<keyword evidence="5 7" id="KW-0175">Coiled coil</keyword>
<keyword evidence="3" id="KW-0963">Cytoplasm</keyword>
<dbReference type="Gene3D" id="1.20.5.340">
    <property type="match status" value="1"/>
</dbReference>
<evidence type="ECO:0000256" key="2">
    <source>
        <dbReference type="ARBA" id="ARBA00006946"/>
    </source>
</evidence>
<dbReference type="PANTHER" id="PTHR18947">
    <property type="entry name" value="HOOK PROTEINS"/>
    <property type="match status" value="1"/>
</dbReference>
<dbReference type="GO" id="GO:0010256">
    <property type="term" value="P:endomembrane system organization"/>
    <property type="evidence" value="ECO:0007669"/>
    <property type="project" value="UniProtKB-ARBA"/>
</dbReference>
<evidence type="ECO:0000256" key="3">
    <source>
        <dbReference type="ARBA" id="ARBA00022490"/>
    </source>
</evidence>
<comment type="subcellular location">
    <subcellularLocation>
        <location evidence="1">Cytoplasm</location>
        <location evidence="1">Cytoskeleton</location>
    </subcellularLocation>
</comment>
<dbReference type="GO" id="GO:0030705">
    <property type="term" value="P:cytoskeleton-dependent intracellular transport"/>
    <property type="evidence" value="ECO:0007669"/>
    <property type="project" value="InterPro"/>
</dbReference>
<sequence>MGVSPVWGGVLSGSGACGYRTPQRSLFQVSNLKKILQSVLEYSHDVLGHQISEHHMPDVSLIGEFSDSVELGKLLQLVLGCAVSCEKKQEHIQQIMTLEESVQHVVMTAIQELMTKDPLDTLASETYGNFDSQSRKYYFLSEDVEEPDDMRQHCQDLEQQISILVEEKNALTLENKILREQKSGLESDTGGKKLLLLQAQITQLQEETFRLESGKEDFRTRCEELEREVQELQHRNEELSSLAEEAQALKDEMDVLRHSSDKVSKLEAAVDAYKKKLEDLGDLRRQVRLLEERNTVYMQRTCELEEELRKANAVRSQLETHKRQVRELHSKHSEEALKAEKWQFEFRNLKEKFEALVKEKERLMDERHSLREANEELRCIQVQQTCLSQAGSWLGGPLGHLTSRPLPDPRETIVRLQQENKTLCVQEATYRLQLAELQGQLEESNRTRNRLETQQRLHQQQISELKAQVEELQKALQEQGTKAEDVSLAEDGLYMAFPDLCPVALRP</sequence>
<feature type="coiled-coil region" evidence="7">
    <location>
        <begin position="215"/>
        <end position="380"/>
    </location>
</feature>
<dbReference type="InterPro" id="IPR036872">
    <property type="entry name" value="CH_dom_sf"/>
</dbReference>
<reference evidence="10" key="1">
    <citation type="submission" date="2025-08" db="UniProtKB">
        <authorList>
            <consortium name="Ensembl"/>
        </authorList>
    </citation>
    <scope>IDENTIFICATION</scope>
</reference>
<dbReference type="SUPFAM" id="SSF90257">
    <property type="entry name" value="Myosin rod fragments"/>
    <property type="match status" value="1"/>
</dbReference>
<dbReference type="Pfam" id="PF19047">
    <property type="entry name" value="HOOK_N"/>
    <property type="match status" value="1"/>
</dbReference>
<dbReference type="SUPFAM" id="SSF116907">
    <property type="entry name" value="Hook domain"/>
    <property type="match status" value="1"/>
</dbReference>
<keyword evidence="11" id="KW-1185">Reference proteome</keyword>
<comment type="similarity">
    <text evidence="2">Belongs to the hook family.</text>
</comment>